<dbReference type="CDD" id="cd00086">
    <property type="entry name" value="homeodomain"/>
    <property type="match status" value="1"/>
</dbReference>
<dbReference type="OrthoDB" id="4069986at2759"/>
<evidence type="ECO:0000313" key="2">
    <source>
        <dbReference type="EMBL" id="KAA8901200.1"/>
    </source>
</evidence>
<comment type="caution">
    <text evidence="2">The sequence shown here is derived from an EMBL/GenBank/DDBJ whole genome shotgun (WGS) entry which is preliminary data.</text>
</comment>
<dbReference type="SUPFAM" id="SSF46689">
    <property type="entry name" value="Homeodomain-like"/>
    <property type="match status" value="1"/>
</dbReference>
<feature type="domain" description="Homeobox" evidence="1">
    <location>
        <begin position="121"/>
        <end position="192"/>
    </location>
</feature>
<dbReference type="GeneID" id="54782221"/>
<dbReference type="InterPro" id="IPR009057">
    <property type="entry name" value="Homeodomain-like_sf"/>
</dbReference>
<reference evidence="2 3" key="1">
    <citation type="submission" date="2019-07" db="EMBL/GenBank/DDBJ databases">
        <title>Genome assembly of two rare yeast pathogens: Diutina rugosa and Trichomonascus ciferrii.</title>
        <authorList>
            <person name="Mixao V."/>
            <person name="Saus E."/>
            <person name="Hansen A."/>
            <person name="Lass-Flor C."/>
            <person name="Gabaldon T."/>
        </authorList>
    </citation>
    <scope>NUCLEOTIDE SEQUENCE [LARGE SCALE GENOMIC DNA]</scope>
    <source>
        <strain evidence="2 3">CBS 613</strain>
    </source>
</reference>
<keyword evidence="3" id="KW-1185">Reference proteome</keyword>
<gene>
    <name evidence="2" type="ORF">DIURU_003570</name>
</gene>
<dbReference type="InterPro" id="IPR001356">
    <property type="entry name" value="HD"/>
</dbReference>
<sequence>MALPKFDFGPQAPLTPQQSYHQLASQARILINYVIGRRTFNCDEIAAQASEINQALKDLRSKYPHSFTAEYEAVVDSLHLLLGALKIRLDVLQQPSTAKFKEHSKLKQHSNITFVGSTNSMRRRNTRHEPTQVVFLRHWYEMRSAKDGNQPVYLRDPDDLDYLIQKTRLTETQIRDWVSNERRRRKILGRHHHHRYELPNEW</sequence>
<dbReference type="Proteomes" id="UP000449547">
    <property type="component" value="Unassembled WGS sequence"/>
</dbReference>
<dbReference type="RefSeq" id="XP_034011823.1">
    <property type="nucleotide sequence ID" value="XM_034156347.1"/>
</dbReference>
<dbReference type="Gene3D" id="1.10.10.60">
    <property type="entry name" value="Homeodomain-like"/>
    <property type="match status" value="1"/>
</dbReference>
<dbReference type="AlphaFoldDB" id="A0A642ULB4"/>
<dbReference type="EMBL" id="SWFT01000105">
    <property type="protein sequence ID" value="KAA8901200.1"/>
    <property type="molecule type" value="Genomic_DNA"/>
</dbReference>
<dbReference type="VEuPathDB" id="FungiDB:DIURU_003570"/>
<evidence type="ECO:0000259" key="1">
    <source>
        <dbReference type="SMART" id="SM00389"/>
    </source>
</evidence>
<name>A0A642ULB4_DIURU</name>
<proteinExistence type="predicted"/>
<protein>
    <recommendedName>
        <fullName evidence="1">Homeobox domain-containing protein</fullName>
    </recommendedName>
</protein>
<organism evidence="2 3">
    <name type="scientific">Diutina rugosa</name>
    <name type="common">Yeast</name>
    <name type="synonym">Candida rugosa</name>
    <dbReference type="NCBI Taxonomy" id="5481"/>
    <lineage>
        <taxon>Eukaryota</taxon>
        <taxon>Fungi</taxon>
        <taxon>Dikarya</taxon>
        <taxon>Ascomycota</taxon>
        <taxon>Saccharomycotina</taxon>
        <taxon>Pichiomycetes</taxon>
        <taxon>Debaryomycetaceae</taxon>
        <taxon>Diutina</taxon>
    </lineage>
</organism>
<evidence type="ECO:0000313" key="3">
    <source>
        <dbReference type="Proteomes" id="UP000449547"/>
    </source>
</evidence>
<dbReference type="SMART" id="SM00389">
    <property type="entry name" value="HOX"/>
    <property type="match status" value="1"/>
</dbReference>
<dbReference type="GO" id="GO:0003677">
    <property type="term" value="F:DNA binding"/>
    <property type="evidence" value="ECO:0007669"/>
    <property type="project" value="InterPro"/>
</dbReference>
<accession>A0A642ULB4</accession>